<evidence type="ECO:0000313" key="1">
    <source>
        <dbReference type="EMBL" id="KAF7841112.1"/>
    </source>
</evidence>
<evidence type="ECO:0000313" key="2">
    <source>
        <dbReference type="Proteomes" id="UP000634136"/>
    </source>
</evidence>
<reference evidence="1" key="1">
    <citation type="submission" date="2020-09" db="EMBL/GenBank/DDBJ databases">
        <title>Genome-Enabled Discovery of Anthraquinone Biosynthesis in Senna tora.</title>
        <authorList>
            <person name="Kang S.-H."/>
            <person name="Pandey R.P."/>
            <person name="Lee C.-M."/>
            <person name="Sim J.-S."/>
            <person name="Jeong J.-T."/>
            <person name="Choi B.-S."/>
            <person name="Jung M."/>
            <person name="Ginzburg D."/>
            <person name="Zhao K."/>
            <person name="Won S.Y."/>
            <person name="Oh T.-J."/>
            <person name="Yu Y."/>
            <person name="Kim N.-H."/>
            <person name="Lee O.R."/>
            <person name="Lee T.-H."/>
            <person name="Bashyal P."/>
            <person name="Kim T.-S."/>
            <person name="Lee W.-H."/>
            <person name="Kawkins C."/>
            <person name="Kim C.-K."/>
            <person name="Kim J.S."/>
            <person name="Ahn B.O."/>
            <person name="Rhee S.Y."/>
            <person name="Sohng J.K."/>
        </authorList>
    </citation>
    <scope>NUCLEOTIDE SEQUENCE</scope>
    <source>
        <tissue evidence="1">Leaf</tissue>
    </source>
</reference>
<dbReference type="Proteomes" id="UP000634136">
    <property type="component" value="Unassembled WGS sequence"/>
</dbReference>
<dbReference type="EMBL" id="JAAIUW010000002">
    <property type="protein sequence ID" value="KAF7841112.1"/>
    <property type="molecule type" value="Genomic_DNA"/>
</dbReference>
<sequence length="45" mass="5200">MGRPPRLVIVAYKHNDLQQSRFKSDIICDPDKFLAICQHSTWASL</sequence>
<organism evidence="1 2">
    <name type="scientific">Senna tora</name>
    <dbReference type="NCBI Taxonomy" id="362788"/>
    <lineage>
        <taxon>Eukaryota</taxon>
        <taxon>Viridiplantae</taxon>
        <taxon>Streptophyta</taxon>
        <taxon>Embryophyta</taxon>
        <taxon>Tracheophyta</taxon>
        <taxon>Spermatophyta</taxon>
        <taxon>Magnoliopsida</taxon>
        <taxon>eudicotyledons</taxon>
        <taxon>Gunneridae</taxon>
        <taxon>Pentapetalae</taxon>
        <taxon>rosids</taxon>
        <taxon>fabids</taxon>
        <taxon>Fabales</taxon>
        <taxon>Fabaceae</taxon>
        <taxon>Caesalpinioideae</taxon>
        <taxon>Cassia clade</taxon>
        <taxon>Senna</taxon>
    </lineage>
</organism>
<name>A0A835CJ86_9FABA</name>
<comment type="caution">
    <text evidence="1">The sequence shown here is derived from an EMBL/GenBank/DDBJ whole genome shotgun (WGS) entry which is preliminary data.</text>
</comment>
<gene>
    <name evidence="1" type="ORF">G2W53_003410</name>
</gene>
<dbReference type="AlphaFoldDB" id="A0A835CJ86"/>
<accession>A0A835CJ86</accession>
<proteinExistence type="predicted"/>
<protein>
    <submittedName>
        <fullName evidence="1">Uncharacterized protein</fullName>
    </submittedName>
</protein>
<keyword evidence="2" id="KW-1185">Reference proteome</keyword>